<evidence type="ECO:0000256" key="5">
    <source>
        <dbReference type="ARBA" id="ARBA00022741"/>
    </source>
</evidence>
<name>A0ABY1SJN0_9FLAO</name>
<keyword evidence="12" id="KW-0238">DNA-binding</keyword>
<keyword evidence="5" id="KW-0547">Nucleotide-binding</keyword>
<keyword evidence="4" id="KW-0677">Repeat</keyword>
<gene>
    <name evidence="18" type="ORF">SAMN04488009_2989</name>
</gene>
<keyword evidence="6" id="KW-0227">DNA damage</keyword>
<dbReference type="PANTHER" id="PTHR43152">
    <property type="entry name" value="UVRABC SYSTEM PROTEIN A"/>
    <property type="match status" value="1"/>
</dbReference>
<dbReference type="Gene3D" id="1.20.1580.10">
    <property type="entry name" value="ABC transporter ATPase like domain"/>
    <property type="match status" value="3"/>
</dbReference>
<comment type="similarity">
    <text evidence="14">Belongs to the ABC transporter superfamily. UvrA family.</text>
</comment>
<organism evidence="18 19">
    <name type="scientific">Maribacter sedimenticola</name>
    <dbReference type="NCBI Taxonomy" id="228956"/>
    <lineage>
        <taxon>Bacteria</taxon>
        <taxon>Pseudomonadati</taxon>
        <taxon>Bacteroidota</taxon>
        <taxon>Flavobacteriia</taxon>
        <taxon>Flavobacteriales</taxon>
        <taxon>Flavobacteriaceae</taxon>
        <taxon>Maribacter</taxon>
    </lineage>
</organism>
<keyword evidence="11" id="KW-0267">Excision nuclease</keyword>
<dbReference type="SUPFAM" id="SSF52540">
    <property type="entry name" value="P-loop containing nucleoside triphosphate hydrolases"/>
    <property type="match status" value="2"/>
</dbReference>
<evidence type="ECO:0000256" key="9">
    <source>
        <dbReference type="ARBA" id="ARBA00022833"/>
    </source>
</evidence>
<keyword evidence="8" id="KW-0863">Zinc-finger</keyword>
<dbReference type="PROSITE" id="PS50893">
    <property type="entry name" value="ABC_TRANSPORTER_2"/>
    <property type="match status" value="1"/>
</dbReference>
<dbReference type="PANTHER" id="PTHR43152:SF3">
    <property type="entry name" value="UVRABC SYSTEM PROTEIN A"/>
    <property type="match status" value="1"/>
</dbReference>
<dbReference type="Gene3D" id="3.40.50.300">
    <property type="entry name" value="P-loop containing nucleotide triphosphate hydrolases"/>
    <property type="match status" value="3"/>
</dbReference>
<accession>A0ABY1SJN0</accession>
<comment type="subcellular location">
    <subcellularLocation>
        <location evidence="1">Cytoplasm</location>
    </subcellularLocation>
</comment>
<evidence type="ECO:0000256" key="7">
    <source>
        <dbReference type="ARBA" id="ARBA00022769"/>
    </source>
</evidence>
<keyword evidence="13" id="KW-0234">DNA repair</keyword>
<dbReference type="EMBL" id="FZNV01000004">
    <property type="protein sequence ID" value="SNR65229.1"/>
    <property type="molecule type" value="Genomic_DNA"/>
</dbReference>
<evidence type="ECO:0000256" key="13">
    <source>
        <dbReference type="ARBA" id="ARBA00023204"/>
    </source>
</evidence>
<evidence type="ECO:0000313" key="19">
    <source>
        <dbReference type="Proteomes" id="UP000198337"/>
    </source>
</evidence>
<feature type="domain" description="ABC transporter" evidence="17">
    <location>
        <begin position="582"/>
        <end position="916"/>
    </location>
</feature>
<dbReference type="RefSeq" id="WP_089261484.1">
    <property type="nucleotide sequence ID" value="NZ_FZNV01000004.1"/>
</dbReference>
<keyword evidence="3" id="KW-0479">Metal-binding</keyword>
<dbReference type="InterPro" id="IPR041102">
    <property type="entry name" value="UvrA_inter"/>
</dbReference>
<evidence type="ECO:0000256" key="15">
    <source>
        <dbReference type="ARBA" id="ARBA00039316"/>
    </source>
</evidence>
<dbReference type="NCBIfam" id="NF001503">
    <property type="entry name" value="PRK00349.1"/>
    <property type="match status" value="1"/>
</dbReference>
<dbReference type="Pfam" id="PF17755">
    <property type="entry name" value="UvrA_DNA-bind"/>
    <property type="match status" value="1"/>
</dbReference>
<evidence type="ECO:0000256" key="1">
    <source>
        <dbReference type="ARBA" id="ARBA00004496"/>
    </source>
</evidence>
<keyword evidence="7" id="KW-0228">DNA excision</keyword>
<dbReference type="Gene3D" id="1.10.8.280">
    <property type="entry name" value="ABC transporter ATPase domain-like"/>
    <property type="match status" value="1"/>
</dbReference>
<keyword evidence="2" id="KW-0963">Cytoplasm</keyword>
<evidence type="ECO:0000313" key="18">
    <source>
        <dbReference type="EMBL" id="SNR65229.1"/>
    </source>
</evidence>
<keyword evidence="10" id="KW-0067">ATP-binding</keyword>
<dbReference type="Pfam" id="PF17760">
    <property type="entry name" value="UvrA_inter"/>
    <property type="match status" value="1"/>
</dbReference>
<dbReference type="Proteomes" id="UP000198337">
    <property type="component" value="Unassembled WGS sequence"/>
</dbReference>
<evidence type="ECO:0000256" key="3">
    <source>
        <dbReference type="ARBA" id="ARBA00022723"/>
    </source>
</evidence>
<evidence type="ECO:0000256" key="11">
    <source>
        <dbReference type="ARBA" id="ARBA00022881"/>
    </source>
</evidence>
<evidence type="ECO:0000256" key="10">
    <source>
        <dbReference type="ARBA" id="ARBA00022840"/>
    </source>
</evidence>
<evidence type="ECO:0000256" key="8">
    <source>
        <dbReference type="ARBA" id="ARBA00022771"/>
    </source>
</evidence>
<keyword evidence="19" id="KW-1185">Reference proteome</keyword>
<sequence>MPTLTEVNPKENIIIKGAKLHNLKNIDVVIPRNKLVVITGLSGSGKSSLAFDTLYAEGQRRYVESLSSYARQFLGKLDKPKVDYIKGIAPAIAIEQKVNSTNPRSTVGTTTEIYDYIKLLFARIGKTFSPISGSEVKKHTVSDIVNLVKTFDEQTKLLLLAPIQIREDRDTIKSLELFSKQGYARIKYNNEVLRIDQAPKDIGKKFDLVIDRIITKNDEDFYNRLANAIDTALFEGKGECVIEELATGKQTFFSNKFELDGMTFLEPNVHLFSFNNPYGACPKCEGYGDVIGIDEDLVIPNTALSVYENAIFPWRGESMGFYRDQLVNSAYKFDFPIHKPWYELTEEQKELVWKGNNHFIGLHKFFGMLEEKSYKIQNRVMLSRYRGKTKCNVCNGKRLRTETDYVKVGGANISSLVGRSIEKLGEFFNTLELNDNDAKVASRLLIEIRTRLGFLSKVGLNYLTINRKSNTLSGGESQRINLATSLGSSLVGSMYILDEPSIGLHPKDTENLIDVLISLKNLGNTVIVVEHDEDIMKAADMVIDIGPEAGSHGGNVVAQGTLKEILKSDSLTAQYLNGSMEIKVPKERRTSKNYITIKGAREHNLKNIDVTFPLDMLTVVTGVSGSGKSTLVKKLLYPTILKETGGYGEKAGQFTDVEGKYKHIKHVEFVDQNPIGRSSRSNPVTYIKAYDDIRNLFASQKLSTIRNYQAKHFSFNVDGGRCEKCKGEGEITVEMQFMADVHLECETCGGKRFKKEVLEVTFNEANIDDILNMTIDDAITFFEKGLQNKIVTKLKPLQDVGLGYVTLGQSSSTLSGGEAQRIKLASFLIKGSTKDKALFIFDEPTTGLHFHDIKKLLKSFNALIKKGHSIVVIEHNIDLIKCADYLIDLGPGGGENGGHLLAEGTPEEVSKSKKSFTANYLKDKL</sequence>
<dbReference type="InterPro" id="IPR027417">
    <property type="entry name" value="P-loop_NTPase"/>
</dbReference>
<dbReference type="InterPro" id="IPR004602">
    <property type="entry name" value="UvrA"/>
</dbReference>
<evidence type="ECO:0000256" key="14">
    <source>
        <dbReference type="ARBA" id="ARBA00038000"/>
    </source>
</evidence>
<evidence type="ECO:0000256" key="16">
    <source>
        <dbReference type="ARBA" id="ARBA00042156"/>
    </source>
</evidence>
<dbReference type="InterPro" id="IPR017871">
    <property type="entry name" value="ABC_transporter-like_CS"/>
</dbReference>
<comment type="caution">
    <text evidence="18">The sequence shown here is derived from an EMBL/GenBank/DDBJ whole genome shotgun (WGS) entry which is preliminary data.</text>
</comment>
<protein>
    <recommendedName>
        <fullName evidence="15">UvrABC system protein A</fullName>
    </recommendedName>
    <alternativeName>
        <fullName evidence="16">Excinuclease ABC subunit A</fullName>
    </alternativeName>
</protein>
<dbReference type="InterPro" id="IPR041552">
    <property type="entry name" value="UvrA_DNA-bd"/>
</dbReference>
<evidence type="ECO:0000259" key="17">
    <source>
        <dbReference type="PROSITE" id="PS50893"/>
    </source>
</evidence>
<evidence type="ECO:0000256" key="12">
    <source>
        <dbReference type="ARBA" id="ARBA00023125"/>
    </source>
</evidence>
<dbReference type="PROSITE" id="PS00211">
    <property type="entry name" value="ABC_TRANSPORTER_1"/>
    <property type="match status" value="2"/>
</dbReference>
<proteinExistence type="inferred from homology"/>
<dbReference type="NCBIfam" id="TIGR00630">
    <property type="entry name" value="uvra"/>
    <property type="match status" value="1"/>
</dbReference>
<evidence type="ECO:0000256" key="2">
    <source>
        <dbReference type="ARBA" id="ARBA00022490"/>
    </source>
</evidence>
<keyword evidence="9" id="KW-0862">Zinc</keyword>
<reference evidence="18 19" key="1">
    <citation type="submission" date="2017-06" db="EMBL/GenBank/DDBJ databases">
        <authorList>
            <person name="Varghese N."/>
            <person name="Submissions S."/>
        </authorList>
    </citation>
    <scope>NUCLEOTIDE SEQUENCE [LARGE SCALE GENOMIC DNA]</scope>
    <source>
        <strain evidence="18 19">DSM 19840</strain>
    </source>
</reference>
<evidence type="ECO:0000256" key="4">
    <source>
        <dbReference type="ARBA" id="ARBA00022737"/>
    </source>
</evidence>
<evidence type="ECO:0000256" key="6">
    <source>
        <dbReference type="ARBA" id="ARBA00022763"/>
    </source>
</evidence>
<dbReference type="Gene3D" id="3.30.190.20">
    <property type="match status" value="1"/>
</dbReference>
<dbReference type="InterPro" id="IPR003439">
    <property type="entry name" value="ABC_transporter-like_ATP-bd"/>
</dbReference>